<sequence>MKKTIKLLLLLFLINACTVYENDISHQFQNEIKMLNFKSDSLTINSAIKEYEKGNFTKPIYKKVFYTLKDAENTWLHFKIDSLKEDLHLILWNSYLKKGMVYLVANNKYETLHNHKRYKPLKNRKIHFRLPTWKLEKNNLKTDVFIQINDNDRHLSNFKFLLLNSNNFLKFTQIDKNYNVIISTFLIILGLIIFIFFAVQRQFNMLWYLGYITFLITDFLIFKGIWYNDLLYNYPFLFHNLKTITQALIVLFGALFFLQFYPFPKKKSIAKSLLKIAIFSTLGVLIMLFIKFIFNDMQFNLYWFWIPIRIAAILIVIAHFILIFQKVIPLYLGLAFFLSMLFGLIHLSINPTPIISIQKAFFIENFSYLTAVLETVLITYYILSKIIKERILAIKLKQENLKLRTNFQNNLLKNQHNERNELVSNVHDTFGGYLEALKLRLLQKNDNTPEKVQEILDAFYKDYRYLLNSLYAPKVNSENFIENLIEFCEKLNQLSNSTINHNFSIINSQLSQEKCLHLYRIISELVTNAIKHSKASEIKINIKQDSVNEIILEVNDNGIGFNTNSITKKGFGLNNIKQRVEQIKAKININSNNLGTNILITIPKNE</sequence>
<proteinExistence type="predicted"/>
<dbReference type="EC" id="2.7.13.3" evidence="2"/>
<keyword evidence="6" id="KW-0812">Transmembrane</keyword>
<evidence type="ECO:0000256" key="4">
    <source>
        <dbReference type="ARBA" id="ARBA00022777"/>
    </source>
</evidence>
<name>A0ABT5S735_9FLAO</name>
<dbReference type="PROSITE" id="PS50109">
    <property type="entry name" value="HIS_KIN"/>
    <property type="match status" value="1"/>
</dbReference>
<keyword evidence="4" id="KW-0418">Kinase</keyword>
<dbReference type="SMART" id="SM00387">
    <property type="entry name" value="HATPase_c"/>
    <property type="match status" value="1"/>
</dbReference>
<accession>A0ABT5S735</accession>
<keyword evidence="3" id="KW-0808">Transferase</keyword>
<feature type="transmembrane region" description="Helical" evidence="6">
    <location>
        <begin position="300"/>
        <end position="323"/>
    </location>
</feature>
<dbReference type="PANTHER" id="PTHR24421">
    <property type="entry name" value="NITRATE/NITRITE SENSOR PROTEIN NARX-RELATED"/>
    <property type="match status" value="1"/>
</dbReference>
<dbReference type="GO" id="GO:0005524">
    <property type="term" value="F:ATP binding"/>
    <property type="evidence" value="ECO:0007669"/>
    <property type="project" value="UniProtKB-KW"/>
</dbReference>
<evidence type="ECO:0000256" key="1">
    <source>
        <dbReference type="ARBA" id="ARBA00000085"/>
    </source>
</evidence>
<keyword evidence="7" id="KW-0732">Signal</keyword>
<feature type="transmembrane region" description="Helical" evidence="6">
    <location>
        <begin position="330"/>
        <end position="349"/>
    </location>
</feature>
<keyword evidence="9" id="KW-0067">ATP-binding</keyword>
<feature type="signal peptide" evidence="7">
    <location>
        <begin position="1"/>
        <end position="21"/>
    </location>
</feature>
<dbReference type="CDD" id="cd16917">
    <property type="entry name" value="HATPase_UhpB-NarQ-NarX-like"/>
    <property type="match status" value="1"/>
</dbReference>
<dbReference type="PANTHER" id="PTHR24421:SF10">
    <property type="entry name" value="NITRATE_NITRITE SENSOR PROTEIN NARQ"/>
    <property type="match status" value="1"/>
</dbReference>
<gene>
    <name evidence="9" type="ORF">N5A56_005510</name>
</gene>
<evidence type="ECO:0000256" key="2">
    <source>
        <dbReference type="ARBA" id="ARBA00012438"/>
    </source>
</evidence>
<evidence type="ECO:0000256" key="5">
    <source>
        <dbReference type="ARBA" id="ARBA00023012"/>
    </source>
</evidence>
<comment type="caution">
    <text evidence="9">The sequence shown here is derived from an EMBL/GenBank/DDBJ whole genome shotgun (WGS) entry which is preliminary data.</text>
</comment>
<keyword evidence="10" id="KW-1185">Reference proteome</keyword>
<keyword evidence="6" id="KW-0472">Membrane</keyword>
<feature type="transmembrane region" description="Helical" evidence="6">
    <location>
        <begin position="206"/>
        <end position="227"/>
    </location>
</feature>
<feature type="transmembrane region" description="Helical" evidence="6">
    <location>
        <begin position="243"/>
        <end position="261"/>
    </location>
</feature>
<feature type="chain" id="PRO_5045997484" description="histidine kinase" evidence="7">
    <location>
        <begin position="22"/>
        <end position="606"/>
    </location>
</feature>
<reference evidence="9" key="1">
    <citation type="submission" date="2023-02" db="EMBL/GenBank/DDBJ databases">
        <title>Polaribacter ponticola sp. nov., isolated from seawater.</title>
        <authorList>
            <person name="Baek J.H."/>
            <person name="Kim J.M."/>
            <person name="Choi D.G."/>
            <person name="Jeon C.O."/>
        </authorList>
    </citation>
    <scope>NUCLEOTIDE SEQUENCE</scope>
    <source>
        <strain evidence="9">MSW5</strain>
    </source>
</reference>
<evidence type="ECO:0000259" key="8">
    <source>
        <dbReference type="PROSITE" id="PS50109"/>
    </source>
</evidence>
<feature type="transmembrane region" description="Helical" evidence="6">
    <location>
        <begin position="273"/>
        <end position="294"/>
    </location>
</feature>
<dbReference type="Gene3D" id="3.30.565.10">
    <property type="entry name" value="Histidine kinase-like ATPase, C-terminal domain"/>
    <property type="match status" value="1"/>
</dbReference>
<dbReference type="InterPro" id="IPR003594">
    <property type="entry name" value="HATPase_dom"/>
</dbReference>
<dbReference type="EMBL" id="JAOSLC020000003">
    <property type="protein sequence ID" value="MDD7913914.1"/>
    <property type="molecule type" value="Genomic_DNA"/>
</dbReference>
<dbReference type="Pfam" id="PF02518">
    <property type="entry name" value="HATPase_c"/>
    <property type="match status" value="1"/>
</dbReference>
<feature type="domain" description="Histidine kinase" evidence="8">
    <location>
        <begin position="518"/>
        <end position="606"/>
    </location>
</feature>
<dbReference type="InterPro" id="IPR036890">
    <property type="entry name" value="HATPase_C_sf"/>
</dbReference>
<dbReference type="InterPro" id="IPR050482">
    <property type="entry name" value="Sensor_HK_TwoCompSys"/>
</dbReference>
<comment type="catalytic activity">
    <reaction evidence="1">
        <text>ATP + protein L-histidine = ADP + protein N-phospho-L-histidine.</text>
        <dbReference type="EC" id="2.7.13.3"/>
    </reaction>
</comment>
<evidence type="ECO:0000256" key="7">
    <source>
        <dbReference type="SAM" id="SignalP"/>
    </source>
</evidence>
<keyword evidence="6" id="KW-1133">Transmembrane helix</keyword>
<organism evidence="9 10">
    <name type="scientific">Polaribacter ponticola</name>
    <dbReference type="NCBI Taxonomy" id="2978475"/>
    <lineage>
        <taxon>Bacteria</taxon>
        <taxon>Pseudomonadati</taxon>
        <taxon>Bacteroidota</taxon>
        <taxon>Flavobacteriia</taxon>
        <taxon>Flavobacteriales</taxon>
        <taxon>Flavobacteriaceae</taxon>
    </lineage>
</organism>
<keyword evidence="5" id="KW-0902">Two-component regulatory system</keyword>
<dbReference type="InterPro" id="IPR005467">
    <property type="entry name" value="His_kinase_dom"/>
</dbReference>
<evidence type="ECO:0000313" key="10">
    <source>
        <dbReference type="Proteomes" id="UP001151478"/>
    </source>
</evidence>
<dbReference type="RefSeq" id="WP_265724586.1">
    <property type="nucleotide sequence ID" value="NZ_JAOSLC020000003.1"/>
</dbReference>
<evidence type="ECO:0000256" key="3">
    <source>
        <dbReference type="ARBA" id="ARBA00022679"/>
    </source>
</evidence>
<feature type="transmembrane region" description="Helical" evidence="6">
    <location>
        <begin position="178"/>
        <end position="199"/>
    </location>
</feature>
<evidence type="ECO:0000256" key="6">
    <source>
        <dbReference type="SAM" id="Phobius"/>
    </source>
</evidence>
<dbReference type="SUPFAM" id="SSF55874">
    <property type="entry name" value="ATPase domain of HSP90 chaperone/DNA topoisomerase II/histidine kinase"/>
    <property type="match status" value="1"/>
</dbReference>
<keyword evidence="9" id="KW-0547">Nucleotide-binding</keyword>
<feature type="transmembrane region" description="Helical" evidence="6">
    <location>
        <begin position="361"/>
        <end position="383"/>
    </location>
</feature>
<evidence type="ECO:0000313" key="9">
    <source>
        <dbReference type="EMBL" id="MDD7913914.1"/>
    </source>
</evidence>
<dbReference type="Proteomes" id="UP001151478">
    <property type="component" value="Unassembled WGS sequence"/>
</dbReference>
<protein>
    <recommendedName>
        <fullName evidence="2">histidine kinase</fullName>
        <ecNumber evidence="2">2.7.13.3</ecNumber>
    </recommendedName>
</protein>